<dbReference type="RefSeq" id="WP_242926031.1">
    <property type="nucleotide sequence ID" value="NZ_CP094241.1"/>
</dbReference>
<sequence>MKITLDNWDGSSCKEEIYHVNSSVKLLGILERLDNKKHTLVNLVLLEENYLMIGGGNGKYVITGEENGIVFNLLNPNEESTLKIELNTGGQIGLFESKYILSKEMAFKCAVKCFTIGCIPQNDLDFVWEKY</sequence>
<reference evidence="1 2" key="1">
    <citation type="submission" date="2022-03" db="EMBL/GenBank/DDBJ databases">
        <title>Genome sequencing of Neisseria macacae.</title>
        <authorList>
            <person name="Baek M.-G."/>
        </authorList>
    </citation>
    <scope>NUCLEOTIDE SEQUENCE [LARGE SCALE GENOMIC DNA]</scope>
    <source>
        <strain evidence="1 2">ATCC 33926</strain>
    </source>
</reference>
<keyword evidence="2" id="KW-1185">Reference proteome</keyword>
<evidence type="ECO:0000313" key="1">
    <source>
        <dbReference type="EMBL" id="UNV86066.1"/>
    </source>
</evidence>
<name>A0ABY3Y9U1_9NEIS</name>
<proteinExistence type="predicted"/>
<dbReference type="Proteomes" id="UP000829455">
    <property type="component" value="Chromosome"/>
</dbReference>
<gene>
    <name evidence="1" type="ORF">MON40_06130</name>
</gene>
<protein>
    <submittedName>
        <fullName evidence="1">Uncharacterized protein</fullName>
    </submittedName>
</protein>
<organism evidence="1 2">
    <name type="scientific">Neisseria macacae ATCC 33926</name>
    <dbReference type="NCBI Taxonomy" id="997348"/>
    <lineage>
        <taxon>Bacteria</taxon>
        <taxon>Pseudomonadati</taxon>
        <taxon>Pseudomonadota</taxon>
        <taxon>Betaproteobacteria</taxon>
        <taxon>Neisseriales</taxon>
        <taxon>Neisseriaceae</taxon>
        <taxon>Neisseria</taxon>
    </lineage>
</organism>
<dbReference type="EMBL" id="CP094241">
    <property type="protein sequence ID" value="UNV86066.1"/>
    <property type="molecule type" value="Genomic_DNA"/>
</dbReference>
<evidence type="ECO:0000313" key="2">
    <source>
        <dbReference type="Proteomes" id="UP000829455"/>
    </source>
</evidence>
<accession>A0ABY3Y9U1</accession>